<dbReference type="SMART" id="SM00320">
    <property type="entry name" value="WD40"/>
    <property type="match status" value="5"/>
</dbReference>
<reference evidence="5 6" key="1">
    <citation type="submission" date="2023-09" db="EMBL/GenBank/DDBJ databases">
        <title>Pangenome analysis of Batrachochytrium dendrobatidis and related Chytrids.</title>
        <authorList>
            <person name="Yacoub M.N."/>
            <person name="Stajich J.E."/>
            <person name="James T.Y."/>
        </authorList>
    </citation>
    <scope>NUCLEOTIDE SEQUENCE [LARGE SCALE GENOMIC DNA]</scope>
    <source>
        <strain evidence="5 6">JEL0888</strain>
    </source>
</reference>
<dbReference type="InterPro" id="IPR036322">
    <property type="entry name" value="WD40_repeat_dom_sf"/>
</dbReference>
<feature type="compositionally biased region" description="Pro residues" evidence="4">
    <location>
        <begin position="7"/>
        <end position="19"/>
    </location>
</feature>
<proteinExistence type="predicted"/>
<dbReference type="InterPro" id="IPR015943">
    <property type="entry name" value="WD40/YVTN_repeat-like_dom_sf"/>
</dbReference>
<dbReference type="EMBL" id="JADGIZ020000020">
    <property type="protein sequence ID" value="KAL2915827.1"/>
    <property type="molecule type" value="Genomic_DNA"/>
</dbReference>
<accession>A0ABR4N8J0</accession>
<evidence type="ECO:0000256" key="1">
    <source>
        <dbReference type="ARBA" id="ARBA00022574"/>
    </source>
</evidence>
<dbReference type="Gene3D" id="2.130.10.10">
    <property type="entry name" value="YVTN repeat-like/Quinoprotein amine dehydrogenase"/>
    <property type="match status" value="1"/>
</dbReference>
<evidence type="ECO:0000313" key="6">
    <source>
        <dbReference type="Proteomes" id="UP001527925"/>
    </source>
</evidence>
<name>A0ABR4N8J0_9FUNG</name>
<gene>
    <name evidence="5" type="ORF">HK105_204528</name>
</gene>
<dbReference type="InterPro" id="IPR001680">
    <property type="entry name" value="WD40_rpt"/>
</dbReference>
<dbReference type="PANTHER" id="PTHR14107">
    <property type="entry name" value="WD REPEAT PROTEIN"/>
    <property type="match status" value="1"/>
</dbReference>
<keyword evidence="1 3" id="KW-0853">WD repeat</keyword>
<feature type="region of interest" description="Disordered" evidence="4">
    <location>
        <begin position="1"/>
        <end position="26"/>
    </location>
</feature>
<evidence type="ECO:0000256" key="3">
    <source>
        <dbReference type="PROSITE-ProRule" id="PRU00221"/>
    </source>
</evidence>
<dbReference type="Pfam" id="PF00400">
    <property type="entry name" value="WD40"/>
    <property type="match status" value="3"/>
</dbReference>
<evidence type="ECO:0000313" key="5">
    <source>
        <dbReference type="EMBL" id="KAL2915827.1"/>
    </source>
</evidence>
<dbReference type="Proteomes" id="UP001527925">
    <property type="component" value="Unassembled WGS sequence"/>
</dbReference>
<keyword evidence="2" id="KW-0677">Repeat</keyword>
<dbReference type="SUPFAM" id="SSF50978">
    <property type="entry name" value="WD40 repeat-like"/>
    <property type="match status" value="1"/>
</dbReference>
<dbReference type="PROSITE" id="PS50082">
    <property type="entry name" value="WD_REPEATS_2"/>
    <property type="match status" value="1"/>
</dbReference>
<organism evidence="5 6">
    <name type="scientific">Polyrhizophydium stewartii</name>
    <dbReference type="NCBI Taxonomy" id="2732419"/>
    <lineage>
        <taxon>Eukaryota</taxon>
        <taxon>Fungi</taxon>
        <taxon>Fungi incertae sedis</taxon>
        <taxon>Chytridiomycota</taxon>
        <taxon>Chytridiomycota incertae sedis</taxon>
        <taxon>Chytridiomycetes</taxon>
        <taxon>Rhizophydiales</taxon>
        <taxon>Rhizophydiales incertae sedis</taxon>
        <taxon>Polyrhizophydium</taxon>
    </lineage>
</organism>
<comment type="caution">
    <text evidence="5">The sequence shown here is derived from an EMBL/GenBank/DDBJ whole genome shotgun (WGS) entry which is preliminary data.</text>
</comment>
<dbReference type="PROSITE" id="PS50294">
    <property type="entry name" value="WD_REPEATS_REGION"/>
    <property type="match status" value="1"/>
</dbReference>
<keyword evidence="6" id="KW-1185">Reference proteome</keyword>
<evidence type="ECO:0000256" key="2">
    <source>
        <dbReference type="ARBA" id="ARBA00022737"/>
    </source>
</evidence>
<sequence length="482" mass="53280">MSAALGPQPPAGAAPPPPAADQLPLPSVIAAQARPSGPLPPLPPLPLHFVAPEGIFVLREQVASDTAQTGPPLPNPRFGTILLSKSSKSSIKKVKPQLSKAAPLLVSKILLNEQLAKILSFRPPETTYVLYNIGRSFFWADMFSKSQNPLSIIQFKDSFVTCHDANPLTRETMDSVLGFSTGDILWYSPISGKMLRLNRQGVMHKMAVTSIKWLPGSDSQFMAGFEDGSILFFDKDFEDQPFSAPQTNEDFMVWRPGKQQKHNPIAYWKGAKKAITAISFSLDCQNVAFTSLDGTLKVVDYFDGKLLDTHKSYFGGLTCVAWSPDGKFIIAGGQDDLVSVWTFRGRIVARCQGHSSWVTGVAFDHHRCTDRNYRFGSVGEDTRLCLWDFSISSLHRPRSIAPSKYGSMPRSRSRLDVDRRVSFDAPVVHEPLPKSQVPIIESFAQCKGVHDSPLCSIAFREDCIVTSDKSGFVRIWNRPQPV</sequence>
<evidence type="ECO:0000256" key="4">
    <source>
        <dbReference type="SAM" id="MobiDB-lite"/>
    </source>
</evidence>
<feature type="repeat" description="WD" evidence="3">
    <location>
        <begin position="310"/>
        <end position="344"/>
    </location>
</feature>
<protein>
    <submittedName>
        <fullName evidence="5">Uncharacterized protein</fullName>
    </submittedName>
</protein>
<dbReference type="PANTHER" id="PTHR14107:SF16">
    <property type="entry name" value="AT02583P"/>
    <property type="match status" value="1"/>
</dbReference>
<dbReference type="InterPro" id="IPR051362">
    <property type="entry name" value="WD_repeat_creC_regulators"/>
</dbReference>